<evidence type="ECO:0000313" key="3">
    <source>
        <dbReference type="Proteomes" id="UP001202328"/>
    </source>
</evidence>
<organism evidence="2 3">
    <name type="scientific">Papaver atlanticum</name>
    <dbReference type="NCBI Taxonomy" id="357466"/>
    <lineage>
        <taxon>Eukaryota</taxon>
        <taxon>Viridiplantae</taxon>
        <taxon>Streptophyta</taxon>
        <taxon>Embryophyta</taxon>
        <taxon>Tracheophyta</taxon>
        <taxon>Spermatophyta</taxon>
        <taxon>Magnoliopsida</taxon>
        <taxon>Ranunculales</taxon>
        <taxon>Papaveraceae</taxon>
        <taxon>Papaveroideae</taxon>
        <taxon>Papaver</taxon>
    </lineage>
</organism>
<comment type="caution">
    <text evidence="2">The sequence shown here is derived from an EMBL/GenBank/DDBJ whole genome shotgun (WGS) entry which is preliminary data.</text>
</comment>
<proteinExistence type="predicted"/>
<accession>A0AAD4TEC7</accession>
<feature type="compositionally biased region" description="Basic and acidic residues" evidence="1">
    <location>
        <begin position="1"/>
        <end position="17"/>
    </location>
</feature>
<evidence type="ECO:0000313" key="2">
    <source>
        <dbReference type="EMBL" id="KAI3956138.1"/>
    </source>
</evidence>
<feature type="region of interest" description="Disordered" evidence="1">
    <location>
        <begin position="1"/>
        <end position="39"/>
    </location>
</feature>
<dbReference type="AlphaFoldDB" id="A0AAD4TEC7"/>
<gene>
    <name evidence="2" type="ORF">MKW98_027452</name>
</gene>
<reference evidence="2" key="1">
    <citation type="submission" date="2022-04" db="EMBL/GenBank/DDBJ databases">
        <title>A functionally conserved STORR gene fusion in Papaver species that diverged 16.8 million years ago.</title>
        <authorList>
            <person name="Catania T."/>
        </authorList>
    </citation>
    <scope>NUCLEOTIDE SEQUENCE</scope>
    <source>
        <strain evidence="2">S-188037</strain>
    </source>
</reference>
<name>A0AAD4TEC7_9MAGN</name>
<dbReference type="EMBL" id="JAJJMB010001710">
    <property type="protein sequence ID" value="KAI3956138.1"/>
    <property type="molecule type" value="Genomic_DNA"/>
</dbReference>
<dbReference type="Proteomes" id="UP001202328">
    <property type="component" value="Unassembled WGS sequence"/>
</dbReference>
<sequence>MFSKKTPVDKASDHVADAAHNSVSKPAQPEKKENVLQQTGTTVMNTEQGAADTVPKTTQDAAKTVKKTVGIC</sequence>
<evidence type="ECO:0000256" key="1">
    <source>
        <dbReference type="SAM" id="MobiDB-lite"/>
    </source>
</evidence>
<keyword evidence="3" id="KW-1185">Reference proteome</keyword>
<protein>
    <submittedName>
        <fullName evidence="2">Uncharacterized protein</fullName>
    </submittedName>
</protein>